<accession>A0A381T6C3</accession>
<evidence type="ECO:0000259" key="1">
    <source>
        <dbReference type="PROSITE" id="PS51352"/>
    </source>
</evidence>
<organism evidence="2">
    <name type="scientific">marine metagenome</name>
    <dbReference type="NCBI Taxonomy" id="408172"/>
    <lineage>
        <taxon>unclassified sequences</taxon>
        <taxon>metagenomes</taxon>
        <taxon>ecological metagenomes</taxon>
    </lineage>
</organism>
<dbReference type="EMBL" id="UINC01004092">
    <property type="protein sequence ID" value="SVA11725.1"/>
    <property type="molecule type" value="Genomic_DNA"/>
</dbReference>
<dbReference type="GO" id="GO:0016491">
    <property type="term" value="F:oxidoreductase activity"/>
    <property type="evidence" value="ECO:0007669"/>
    <property type="project" value="InterPro"/>
</dbReference>
<dbReference type="InterPro" id="IPR036249">
    <property type="entry name" value="Thioredoxin-like_sf"/>
</dbReference>
<reference evidence="2" key="1">
    <citation type="submission" date="2018-05" db="EMBL/GenBank/DDBJ databases">
        <authorList>
            <person name="Lanie J.A."/>
            <person name="Ng W.-L."/>
            <person name="Kazmierczak K.M."/>
            <person name="Andrzejewski T.M."/>
            <person name="Davidsen T.M."/>
            <person name="Wayne K.J."/>
            <person name="Tettelin H."/>
            <person name="Glass J.I."/>
            <person name="Rusch D."/>
            <person name="Podicherti R."/>
            <person name="Tsui H.-C.T."/>
            <person name="Winkler M.E."/>
        </authorList>
    </citation>
    <scope>NUCLEOTIDE SEQUENCE</scope>
</reference>
<dbReference type="Pfam" id="PF08534">
    <property type="entry name" value="Redoxin"/>
    <property type="match status" value="1"/>
</dbReference>
<dbReference type="InterPro" id="IPR013740">
    <property type="entry name" value="Redoxin"/>
</dbReference>
<dbReference type="InterPro" id="IPR050553">
    <property type="entry name" value="Thioredoxin_ResA/DsbE_sf"/>
</dbReference>
<gene>
    <name evidence="2" type="ORF">METZ01_LOCUS64579</name>
</gene>
<name>A0A381T6C3_9ZZZZ</name>
<protein>
    <recommendedName>
        <fullName evidence="1">Thioredoxin domain-containing protein</fullName>
    </recommendedName>
</protein>
<feature type="domain" description="Thioredoxin" evidence="1">
    <location>
        <begin position="36"/>
        <end position="173"/>
    </location>
</feature>
<dbReference type="InterPro" id="IPR013766">
    <property type="entry name" value="Thioredoxin_domain"/>
</dbReference>
<dbReference type="PROSITE" id="PS51352">
    <property type="entry name" value="THIOREDOXIN_2"/>
    <property type="match status" value="1"/>
</dbReference>
<dbReference type="SUPFAM" id="SSF52833">
    <property type="entry name" value="Thioredoxin-like"/>
    <property type="match status" value="1"/>
</dbReference>
<dbReference type="AlphaFoldDB" id="A0A381T6C3"/>
<dbReference type="Gene3D" id="3.40.30.10">
    <property type="entry name" value="Glutaredoxin"/>
    <property type="match status" value="1"/>
</dbReference>
<dbReference type="PANTHER" id="PTHR42852:SF18">
    <property type="entry name" value="CHROMOSOME UNDETERMINED SCAFFOLD_47, WHOLE GENOME SHOTGUN SEQUENCE"/>
    <property type="match status" value="1"/>
</dbReference>
<sequence length="173" mass="18263">MGAYVPLVVALSFGVLSPTAAVAQNGIGMPLGERPALVNADGSPLEIEDLDGNEVNLADYVGGRPALVEFWAIWCELCEALHPQMVEVHARYGDRVGFVAIAVGVAQSQRSVRRHLEDTPAEFPTLWDGRGQAVRAFAAPGTSYIVVLDAEGRVTYTGSGSGQDIEVAVLTGL</sequence>
<dbReference type="PANTHER" id="PTHR42852">
    <property type="entry name" value="THIOL:DISULFIDE INTERCHANGE PROTEIN DSBE"/>
    <property type="match status" value="1"/>
</dbReference>
<evidence type="ECO:0000313" key="2">
    <source>
        <dbReference type="EMBL" id="SVA11725.1"/>
    </source>
</evidence>
<dbReference type="CDD" id="cd02966">
    <property type="entry name" value="TlpA_like_family"/>
    <property type="match status" value="1"/>
</dbReference>
<proteinExistence type="predicted"/>